<protein>
    <submittedName>
        <fullName evidence="1">(northern house mosquito) hypothetical protein</fullName>
    </submittedName>
</protein>
<evidence type="ECO:0000313" key="1">
    <source>
        <dbReference type="EMBL" id="CAG6464659.1"/>
    </source>
</evidence>
<organism evidence="1">
    <name type="scientific">Culex pipiens</name>
    <name type="common">House mosquito</name>
    <dbReference type="NCBI Taxonomy" id="7175"/>
    <lineage>
        <taxon>Eukaryota</taxon>
        <taxon>Metazoa</taxon>
        <taxon>Ecdysozoa</taxon>
        <taxon>Arthropoda</taxon>
        <taxon>Hexapoda</taxon>
        <taxon>Insecta</taxon>
        <taxon>Pterygota</taxon>
        <taxon>Neoptera</taxon>
        <taxon>Endopterygota</taxon>
        <taxon>Diptera</taxon>
        <taxon>Nematocera</taxon>
        <taxon>Culicoidea</taxon>
        <taxon>Culicidae</taxon>
        <taxon>Culicinae</taxon>
        <taxon>Culicini</taxon>
        <taxon>Culex</taxon>
        <taxon>Culex</taxon>
    </lineage>
</organism>
<proteinExistence type="predicted"/>
<accession>A0A8D8AYT8</accession>
<sequence>MNNPPSSTGTGILEQPSKKPTLLSALAGVCQLHSLPPVEVPFAVDVAVTTSCQHGPPPFHRHYNNPRSFETFSTLRGVSRDDQVLPSGGGLLRSGICVTTIHNSSLPPSC</sequence>
<dbReference type="AlphaFoldDB" id="A0A8D8AYT8"/>
<name>A0A8D8AYT8_CULPI</name>
<dbReference type="EMBL" id="HBUE01051627">
    <property type="protein sequence ID" value="CAG6464659.1"/>
    <property type="molecule type" value="Transcribed_RNA"/>
</dbReference>
<reference evidence="1" key="1">
    <citation type="submission" date="2021-05" db="EMBL/GenBank/DDBJ databases">
        <authorList>
            <person name="Alioto T."/>
            <person name="Alioto T."/>
            <person name="Gomez Garrido J."/>
        </authorList>
    </citation>
    <scope>NUCLEOTIDE SEQUENCE</scope>
</reference>